<dbReference type="InterPro" id="IPR052363">
    <property type="entry name" value="LPS_export_LptC"/>
</dbReference>
<feature type="transmembrane region" description="Helical" evidence="6">
    <location>
        <begin position="12"/>
        <end position="30"/>
    </location>
</feature>
<dbReference type="InterPro" id="IPR010664">
    <property type="entry name" value="LipoPS_assembly_LptC-rel"/>
</dbReference>
<evidence type="ECO:0000256" key="5">
    <source>
        <dbReference type="ARBA" id="ARBA00023136"/>
    </source>
</evidence>
<proteinExistence type="predicted"/>
<sequence>MKNLRPTHTLRLVVLVVLAAALALGSLWLVEVMRRQTDNILPETARTDPDFYVEKFNFVRMGKNGEARYNLTGSQMQHYPADDSYLVQNPIMHSYGTDRPPMVSRSKRATVQNNNTEVHMYDDVHIDRPPSPTSQHFQLKTSYLLLLPDEDIMKTPKAVELRLGGSILNGVGMVANNATGEFSLSGDVKGMYQPAVRKN</sequence>
<dbReference type="InterPro" id="IPR026265">
    <property type="entry name" value="LptC"/>
</dbReference>
<dbReference type="EMBL" id="BMCG01000004">
    <property type="protein sequence ID" value="GGC14059.1"/>
    <property type="molecule type" value="Genomic_DNA"/>
</dbReference>
<evidence type="ECO:0000313" key="8">
    <source>
        <dbReference type="Proteomes" id="UP000620266"/>
    </source>
</evidence>
<name>A0A8J2UMY1_9BURK</name>
<dbReference type="GO" id="GO:0005886">
    <property type="term" value="C:plasma membrane"/>
    <property type="evidence" value="ECO:0007669"/>
    <property type="project" value="InterPro"/>
</dbReference>
<comment type="caution">
    <text evidence="7">The sequence shown here is derived from an EMBL/GenBank/DDBJ whole genome shotgun (WGS) entry which is preliminary data.</text>
</comment>
<reference evidence="7" key="2">
    <citation type="submission" date="2020-09" db="EMBL/GenBank/DDBJ databases">
        <authorList>
            <person name="Sun Q."/>
            <person name="Sedlacek I."/>
        </authorList>
    </citation>
    <scope>NUCLEOTIDE SEQUENCE</scope>
    <source>
        <strain evidence="7">CCM 7086</strain>
    </source>
</reference>
<evidence type="ECO:0000256" key="4">
    <source>
        <dbReference type="ARBA" id="ARBA00022989"/>
    </source>
</evidence>
<dbReference type="GO" id="GO:0015221">
    <property type="term" value="F:lipopolysaccharide transmembrane transporter activity"/>
    <property type="evidence" value="ECO:0007669"/>
    <property type="project" value="InterPro"/>
</dbReference>
<dbReference type="GO" id="GO:0030288">
    <property type="term" value="C:outer membrane-bounded periplasmic space"/>
    <property type="evidence" value="ECO:0007669"/>
    <property type="project" value="TreeGrafter"/>
</dbReference>
<evidence type="ECO:0000256" key="3">
    <source>
        <dbReference type="ARBA" id="ARBA00022692"/>
    </source>
</evidence>
<keyword evidence="5 6" id="KW-0472">Membrane</keyword>
<reference evidence="7" key="1">
    <citation type="journal article" date="2014" name="Int. J. Syst. Evol. Microbiol.">
        <title>Complete genome sequence of Corynebacterium casei LMG S-19264T (=DSM 44701T), isolated from a smear-ripened cheese.</title>
        <authorList>
            <consortium name="US DOE Joint Genome Institute (JGI-PGF)"/>
            <person name="Walter F."/>
            <person name="Albersmeier A."/>
            <person name="Kalinowski J."/>
            <person name="Ruckert C."/>
        </authorList>
    </citation>
    <scope>NUCLEOTIDE SEQUENCE</scope>
    <source>
        <strain evidence="7">CCM 7086</strain>
    </source>
</reference>
<evidence type="ECO:0000256" key="2">
    <source>
        <dbReference type="ARBA" id="ARBA00022519"/>
    </source>
</evidence>
<keyword evidence="1" id="KW-1003">Cell membrane</keyword>
<dbReference type="GO" id="GO:0017089">
    <property type="term" value="F:glycolipid transfer activity"/>
    <property type="evidence" value="ECO:0007669"/>
    <property type="project" value="TreeGrafter"/>
</dbReference>
<dbReference type="PANTHER" id="PTHR37481:SF1">
    <property type="entry name" value="LIPOPOLYSACCHARIDE EXPORT SYSTEM PROTEIN LPTC"/>
    <property type="match status" value="1"/>
</dbReference>
<dbReference type="Gene3D" id="2.60.450.10">
    <property type="entry name" value="Lipopolysaccharide (LPS) transport protein A like domain"/>
    <property type="match status" value="1"/>
</dbReference>
<evidence type="ECO:0000256" key="1">
    <source>
        <dbReference type="ARBA" id="ARBA00022475"/>
    </source>
</evidence>
<dbReference type="AlphaFoldDB" id="A0A8J2UMY1"/>
<dbReference type="Proteomes" id="UP000620266">
    <property type="component" value="Unassembled WGS sequence"/>
</dbReference>
<dbReference type="RefSeq" id="WP_188396444.1">
    <property type="nucleotide sequence ID" value="NZ_BMCG01000004.1"/>
</dbReference>
<organism evidence="7 8">
    <name type="scientific">Oxalicibacterium flavum</name>
    <dbReference type="NCBI Taxonomy" id="179467"/>
    <lineage>
        <taxon>Bacteria</taxon>
        <taxon>Pseudomonadati</taxon>
        <taxon>Pseudomonadota</taxon>
        <taxon>Betaproteobacteria</taxon>
        <taxon>Burkholderiales</taxon>
        <taxon>Oxalobacteraceae</taxon>
        <taxon>Oxalicibacterium</taxon>
    </lineage>
</organism>
<keyword evidence="2" id="KW-0997">Cell inner membrane</keyword>
<keyword evidence="3 6" id="KW-0812">Transmembrane</keyword>
<protein>
    <submittedName>
        <fullName evidence="7">LPS export ABC transporter periplasmic protein LptC</fullName>
    </submittedName>
</protein>
<gene>
    <name evidence="7" type="ORF">GCM10007205_23630</name>
</gene>
<evidence type="ECO:0000313" key="7">
    <source>
        <dbReference type="EMBL" id="GGC14059.1"/>
    </source>
</evidence>
<evidence type="ECO:0000256" key="6">
    <source>
        <dbReference type="SAM" id="Phobius"/>
    </source>
</evidence>
<keyword evidence="4 6" id="KW-1133">Transmembrane helix</keyword>
<dbReference type="NCBIfam" id="TIGR04409">
    <property type="entry name" value="LptC_YrbK"/>
    <property type="match status" value="1"/>
</dbReference>
<dbReference type="Pfam" id="PF06835">
    <property type="entry name" value="LptC"/>
    <property type="match status" value="1"/>
</dbReference>
<keyword evidence="8" id="KW-1185">Reference proteome</keyword>
<accession>A0A8J2UMY1</accession>
<dbReference type="PANTHER" id="PTHR37481">
    <property type="entry name" value="LIPOPOLYSACCHARIDE EXPORT SYSTEM PROTEIN LPTC"/>
    <property type="match status" value="1"/>
</dbReference>